<organism evidence="7 8">
    <name type="scientific">Clonostachys solani</name>
    <dbReference type="NCBI Taxonomy" id="160281"/>
    <lineage>
        <taxon>Eukaryota</taxon>
        <taxon>Fungi</taxon>
        <taxon>Dikarya</taxon>
        <taxon>Ascomycota</taxon>
        <taxon>Pezizomycotina</taxon>
        <taxon>Sordariomycetes</taxon>
        <taxon>Hypocreomycetidae</taxon>
        <taxon>Hypocreales</taxon>
        <taxon>Bionectriaceae</taxon>
        <taxon>Clonostachys</taxon>
    </lineage>
</organism>
<evidence type="ECO:0000259" key="6">
    <source>
        <dbReference type="Pfam" id="PF01494"/>
    </source>
</evidence>
<sequence length="437" mass="48218">MSPQATTQPLRVGIIGAGISGLTNYIALIELDNVQISIYEQAQELKEIGASIGLGPNGLRGLQRLGVHAALNDRLGIRNPSTWPMIYKHWKTNAVLGYDTHQDVPDRLHHTARFHRAHLQKVLLDAIPKSVIHLKKRSVGLEPDHDSVTINFEDGTSVTQDLVVVSDGIHSAIRQQLLPDHKNFLTGWTSFRAVYDVSLLERFRDSQEVEIPTEALHYVGPDRTFFTTPLGGNLIAVVGGYAAAQATDNEQWNVASADHRQKFMNLYKVSKTKHPAGRLQAKNKQHWAPTVRALIETAPSVRSYPGHSGSIARQWVFNSRIVLTGDAAHPIGHAGFGAGMAIDDALALFMALERIQLSSETKGTVLENALNLFQSVRKPHADRLGDFLARTGKAKSIYGKHLSEEQILEWVNGRENTAWIHEHDVNVAFGLADALSL</sequence>
<dbReference type="EMBL" id="CABFOC020000060">
    <property type="protein sequence ID" value="CAH0055763.1"/>
    <property type="molecule type" value="Genomic_DNA"/>
</dbReference>
<dbReference type="InterPro" id="IPR002938">
    <property type="entry name" value="FAD-bd"/>
</dbReference>
<evidence type="ECO:0000256" key="1">
    <source>
        <dbReference type="ARBA" id="ARBA00007992"/>
    </source>
</evidence>
<dbReference type="Gene3D" id="3.50.50.60">
    <property type="entry name" value="FAD/NAD(P)-binding domain"/>
    <property type="match status" value="1"/>
</dbReference>
<dbReference type="GO" id="GO:0071949">
    <property type="term" value="F:FAD binding"/>
    <property type="evidence" value="ECO:0007669"/>
    <property type="project" value="InterPro"/>
</dbReference>
<dbReference type="Pfam" id="PF01494">
    <property type="entry name" value="FAD_binding_3"/>
    <property type="match status" value="1"/>
</dbReference>
<keyword evidence="5" id="KW-0503">Monooxygenase</keyword>
<dbReference type="AlphaFoldDB" id="A0A9P0EQE9"/>
<protein>
    <recommendedName>
        <fullName evidence="6">FAD-binding domain-containing protein</fullName>
    </recommendedName>
</protein>
<proteinExistence type="inferred from homology"/>
<keyword evidence="3" id="KW-0274">FAD</keyword>
<gene>
    <name evidence="7" type="ORF">CSOL1703_00017958</name>
</gene>
<dbReference type="PANTHER" id="PTHR13789:SF309">
    <property type="entry name" value="PUTATIVE (AFU_ORTHOLOGUE AFUA_6G14510)-RELATED"/>
    <property type="match status" value="1"/>
</dbReference>
<evidence type="ECO:0000256" key="4">
    <source>
        <dbReference type="ARBA" id="ARBA00023002"/>
    </source>
</evidence>
<dbReference type="SUPFAM" id="SSF51905">
    <property type="entry name" value="FAD/NAD(P)-binding domain"/>
    <property type="match status" value="1"/>
</dbReference>
<dbReference type="Proteomes" id="UP000775872">
    <property type="component" value="Unassembled WGS sequence"/>
</dbReference>
<evidence type="ECO:0000256" key="3">
    <source>
        <dbReference type="ARBA" id="ARBA00022827"/>
    </source>
</evidence>
<keyword evidence="4" id="KW-0560">Oxidoreductase</keyword>
<dbReference type="PRINTS" id="PR00420">
    <property type="entry name" value="RNGMNOXGNASE"/>
</dbReference>
<evidence type="ECO:0000256" key="2">
    <source>
        <dbReference type="ARBA" id="ARBA00022630"/>
    </source>
</evidence>
<dbReference type="PANTHER" id="PTHR13789">
    <property type="entry name" value="MONOOXYGENASE"/>
    <property type="match status" value="1"/>
</dbReference>
<dbReference type="GO" id="GO:0004497">
    <property type="term" value="F:monooxygenase activity"/>
    <property type="evidence" value="ECO:0007669"/>
    <property type="project" value="UniProtKB-KW"/>
</dbReference>
<evidence type="ECO:0000256" key="5">
    <source>
        <dbReference type="ARBA" id="ARBA00023033"/>
    </source>
</evidence>
<keyword evidence="2" id="KW-0285">Flavoprotein</keyword>
<evidence type="ECO:0000313" key="7">
    <source>
        <dbReference type="EMBL" id="CAH0055763.1"/>
    </source>
</evidence>
<comment type="similarity">
    <text evidence="1">Belongs to the paxM FAD-dependent monooxygenase family.</text>
</comment>
<dbReference type="OrthoDB" id="417877at2759"/>
<name>A0A9P0EQE9_9HYPO</name>
<reference evidence="7" key="1">
    <citation type="submission" date="2021-10" db="EMBL/GenBank/DDBJ databases">
        <authorList>
            <person name="Piombo E."/>
        </authorList>
    </citation>
    <scope>NUCLEOTIDE SEQUENCE</scope>
</reference>
<accession>A0A9P0EQE9</accession>
<dbReference type="InterPro" id="IPR036188">
    <property type="entry name" value="FAD/NAD-bd_sf"/>
</dbReference>
<comment type="caution">
    <text evidence="7">The sequence shown here is derived from an EMBL/GenBank/DDBJ whole genome shotgun (WGS) entry which is preliminary data.</text>
</comment>
<dbReference type="InterPro" id="IPR050493">
    <property type="entry name" value="FAD-dep_Monooxygenase_BioMet"/>
</dbReference>
<evidence type="ECO:0000313" key="8">
    <source>
        <dbReference type="Proteomes" id="UP000775872"/>
    </source>
</evidence>
<feature type="domain" description="FAD-binding" evidence="6">
    <location>
        <begin position="11"/>
        <end position="384"/>
    </location>
</feature>
<keyword evidence="8" id="KW-1185">Reference proteome</keyword>